<evidence type="ECO:0000313" key="1">
    <source>
        <dbReference type="EMBL" id="CAE0806689.1"/>
    </source>
</evidence>
<dbReference type="EMBL" id="HBJA01050272">
    <property type="protein sequence ID" value="CAE0806689.1"/>
    <property type="molecule type" value="Transcribed_RNA"/>
</dbReference>
<organism evidence="1">
    <name type="scientific">Eutreptiella gymnastica</name>
    <dbReference type="NCBI Taxonomy" id="73025"/>
    <lineage>
        <taxon>Eukaryota</taxon>
        <taxon>Discoba</taxon>
        <taxon>Euglenozoa</taxon>
        <taxon>Euglenida</taxon>
        <taxon>Spirocuta</taxon>
        <taxon>Euglenophyceae</taxon>
        <taxon>Eutreptiales</taxon>
        <taxon>Eutreptiaceae</taxon>
        <taxon>Eutreptiella</taxon>
    </lineage>
</organism>
<reference evidence="1" key="1">
    <citation type="submission" date="2021-01" db="EMBL/GenBank/DDBJ databases">
        <authorList>
            <person name="Corre E."/>
            <person name="Pelletier E."/>
            <person name="Niang G."/>
            <person name="Scheremetjew M."/>
            <person name="Finn R."/>
            <person name="Kale V."/>
            <person name="Holt S."/>
            <person name="Cochrane G."/>
            <person name="Meng A."/>
            <person name="Brown T."/>
            <person name="Cohen L."/>
        </authorList>
    </citation>
    <scope>NUCLEOTIDE SEQUENCE</scope>
    <source>
        <strain evidence="1">CCMP1594</strain>
    </source>
</reference>
<protein>
    <submittedName>
        <fullName evidence="1">Uncharacterized protein</fullName>
    </submittedName>
</protein>
<dbReference type="AlphaFoldDB" id="A0A7S4CUB3"/>
<proteinExistence type="predicted"/>
<sequence length="105" mass="11419">MELCWTDAPTHGHAIWDKAPVLHTLTLNLGGNAVGYSGAQALAALKEAPLLHTLTLNLWNSSVENSGSSPHNDQPEFAWLSNLTIRKALGRKARQVNSPQLVTKR</sequence>
<accession>A0A7S4CUB3</accession>
<name>A0A7S4CUB3_9EUGL</name>
<gene>
    <name evidence="1" type="ORF">EGYM00163_LOCUS17817</name>
</gene>